<organism evidence="4 5">
    <name type="scientific">Elysia crispata</name>
    <name type="common">lettuce slug</name>
    <dbReference type="NCBI Taxonomy" id="231223"/>
    <lineage>
        <taxon>Eukaryota</taxon>
        <taxon>Metazoa</taxon>
        <taxon>Spiralia</taxon>
        <taxon>Lophotrochozoa</taxon>
        <taxon>Mollusca</taxon>
        <taxon>Gastropoda</taxon>
        <taxon>Heterobranchia</taxon>
        <taxon>Euthyneura</taxon>
        <taxon>Panpulmonata</taxon>
        <taxon>Sacoglossa</taxon>
        <taxon>Placobranchoidea</taxon>
        <taxon>Plakobranchidae</taxon>
        <taxon>Elysia</taxon>
    </lineage>
</organism>
<keyword evidence="5" id="KW-1185">Reference proteome</keyword>
<dbReference type="SMART" id="SM00201">
    <property type="entry name" value="SO"/>
    <property type="match status" value="2"/>
</dbReference>
<evidence type="ECO:0000256" key="2">
    <source>
        <dbReference type="SAM" id="SignalP"/>
    </source>
</evidence>
<dbReference type="SUPFAM" id="SSF90188">
    <property type="entry name" value="Somatomedin B domain"/>
    <property type="match status" value="2"/>
</dbReference>
<dbReference type="Pfam" id="PF01033">
    <property type="entry name" value="Somatomedin_B"/>
    <property type="match status" value="2"/>
</dbReference>
<feature type="signal peptide" evidence="2">
    <location>
        <begin position="1"/>
        <end position="20"/>
    </location>
</feature>
<feature type="chain" id="PRO_5041914006" description="SMB domain-containing protein" evidence="2">
    <location>
        <begin position="21"/>
        <end position="673"/>
    </location>
</feature>
<dbReference type="InterPro" id="IPR036024">
    <property type="entry name" value="Somatomedin_B-like_dom_sf"/>
</dbReference>
<evidence type="ECO:0000313" key="5">
    <source>
        <dbReference type="Proteomes" id="UP001283361"/>
    </source>
</evidence>
<gene>
    <name evidence="4" type="ORF">RRG08_026937</name>
</gene>
<proteinExistence type="predicted"/>
<evidence type="ECO:0000259" key="3">
    <source>
        <dbReference type="PROSITE" id="PS50958"/>
    </source>
</evidence>
<dbReference type="PANTHER" id="PTHR22917:SF6">
    <property type="entry name" value="EG:8D8.2 PROTEIN-RELATED"/>
    <property type="match status" value="1"/>
</dbReference>
<dbReference type="AlphaFoldDB" id="A0AAE0YR58"/>
<dbReference type="InterPro" id="IPR001212">
    <property type="entry name" value="Somatomedin_B_dom"/>
</dbReference>
<dbReference type="Gene3D" id="4.10.410.20">
    <property type="match status" value="2"/>
</dbReference>
<comment type="caution">
    <text evidence="4">The sequence shown here is derived from an EMBL/GenBank/DDBJ whole genome shotgun (WGS) entry which is preliminary data.</text>
</comment>
<dbReference type="EMBL" id="JAWDGP010005680">
    <property type="protein sequence ID" value="KAK3754343.1"/>
    <property type="molecule type" value="Genomic_DNA"/>
</dbReference>
<evidence type="ECO:0000256" key="1">
    <source>
        <dbReference type="ARBA" id="ARBA00023157"/>
    </source>
</evidence>
<dbReference type="PANTHER" id="PTHR22917">
    <property type="entry name" value="HEMOPEXIN DOMAIN-CONTAINING PROTEIN"/>
    <property type="match status" value="1"/>
</dbReference>
<reference evidence="4" key="1">
    <citation type="journal article" date="2023" name="G3 (Bethesda)">
        <title>A reference genome for the long-term kleptoplast-retaining sea slug Elysia crispata morphotype clarki.</title>
        <authorList>
            <person name="Eastman K.E."/>
            <person name="Pendleton A.L."/>
            <person name="Shaikh M.A."/>
            <person name="Suttiyut T."/>
            <person name="Ogas R."/>
            <person name="Tomko P."/>
            <person name="Gavelis G."/>
            <person name="Widhalm J.R."/>
            <person name="Wisecaver J.H."/>
        </authorList>
    </citation>
    <scope>NUCLEOTIDE SEQUENCE</scope>
    <source>
        <strain evidence="4">ECLA1</strain>
    </source>
</reference>
<dbReference type="PROSITE" id="PS50958">
    <property type="entry name" value="SMB_2"/>
    <property type="match status" value="2"/>
</dbReference>
<feature type="domain" description="SMB" evidence="3">
    <location>
        <begin position="150"/>
        <end position="199"/>
    </location>
</feature>
<protein>
    <recommendedName>
        <fullName evidence="3">SMB domain-containing protein</fullName>
    </recommendedName>
</protein>
<sequence length="673" mass="77522">MHFARVLLLFLSVGLQESNSFHQASEHNETLTPVAPTDPNNATSPYVTGYIELISTWSTDTVWEAPTIRPWYMNDLPALNRSFSVTNRTYFEFLEIKQMLMVNDLILNPRRIMYGFSFIVSNSMYRLIPIPGVKALVSELDLCSQDNVLKRISCRDRCGQVPDTRNLPAQCGCDMDCFMHGDCCEDMDKFCIDVFVQATKRFFSQKEDYSLRHVLFMSGVDNSEAIDQFSSAVQLCSCLKAQAVLSSVGWWQVFIDTGELMKGRCGFELNAIHTKAYESQNSQRKNFSDTGTFMNNSTDAVQVEHLTGIRFLSRELPKLWWSRRNDCSVEVYTSIWVCFTSIPLVGLEIKCSYLQNLLLDDLDGINNMELGETGRRSWNNVLKMISCRDRCGQVPDTRNLPAQCGCDMDCFMHGDCCEDMDKFCIDVFVQATKRFISQKEDFSFRRCFIYGWRILLDLYISKYISHSGEPKVFEIDCVDAIEKKDVLQDILDALQNSRCTSKSFAMDQKTHNRVCQRPQLLACVSPTLVFAYDFYPIHLLCQDNDMTEVLTNRYNNGLPDMETLSEHGNCSLMRERSSTTAWSGNGNSYPTNLWRKDQLKKMKLTVVFRDGQYYFNFETAQWRRVRCTGGPAVSDWTCEDNECLDNQFFDERSQTCYWPDYAYLQVTPLARGQ</sequence>
<accession>A0AAE0YR58</accession>
<keyword evidence="2" id="KW-0732">Signal</keyword>
<dbReference type="Proteomes" id="UP001283361">
    <property type="component" value="Unassembled WGS sequence"/>
</dbReference>
<keyword evidence="1" id="KW-1015">Disulfide bond</keyword>
<name>A0AAE0YR58_9GAST</name>
<dbReference type="InterPro" id="IPR051298">
    <property type="entry name" value="Heme_transport/Cell_adhesion"/>
</dbReference>
<evidence type="ECO:0000313" key="4">
    <source>
        <dbReference type="EMBL" id="KAK3754343.1"/>
    </source>
</evidence>
<feature type="domain" description="SMB" evidence="3">
    <location>
        <begin position="383"/>
        <end position="432"/>
    </location>
</feature>